<name>A0A9X6RNC7_HYPEX</name>
<keyword evidence="3" id="KW-1185">Reference proteome</keyword>
<protein>
    <submittedName>
        <fullName evidence="2">Uncharacterized protein</fullName>
    </submittedName>
</protein>
<comment type="caution">
    <text evidence="2">The sequence shown here is derived from an EMBL/GenBank/DDBJ whole genome shotgun (WGS) entry which is preliminary data.</text>
</comment>
<reference evidence="3" key="1">
    <citation type="submission" date="2017-01" db="EMBL/GenBank/DDBJ databases">
        <title>Comparative genomics of anhydrobiosis in the tardigrade Hypsibius dujardini.</title>
        <authorList>
            <person name="Yoshida Y."/>
            <person name="Koutsovoulos G."/>
            <person name="Laetsch D."/>
            <person name="Stevens L."/>
            <person name="Kumar S."/>
            <person name="Horikawa D."/>
            <person name="Ishino K."/>
            <person name="Komine S."/>
            <person name="Tomita M."/>
            <person name="Blaxter M."/>
            <person name="Arakawa K."/>
        </authorList>
    </citation>
    <scope>NUCLEOTIDE SEQUENCE [LARGE SCALE GENOMIC DNA]</scope>
    <source>
        <strain evidence="3">Z151</strain>
    </source>
</reference>
<sequence length="96" mass="10670">MALHDDGERPCGEDTRPLNRRLLSCLLAFLLLLLPLLLLLAGSSRDQLTENRCRRQLSDDCDAHHYSAFPTQSDDAKNPKGGCGQPFHKQKQRAGG</sequence>
<dbReference type="EMBL" id="MTYJ01000402">
    <property type="protein sequence ID" value="OWA54409.1"/>
    <property type="molecule type" value="Genomic_DNA"/>
</dbReference>
<accession>A0A9X6RNC7</accession>
<evidence type="ECO:0000313" key="2">
    <source>
        <dbReference type="EMBL" id="OWA54409.1"/>
    </source>
</evidence>
<dbReference type="AlphaFoldDB" id="A0A9X6RNC7"/>
<evidence type="ECO:0000256" key="1">
    <source>
        <dbReference type="SAM" id="MobiDB-lite"/>
    </source>
</evidence>
<gene>
    <name evidence="2" type="ORF">BV898_18813</name>
</gene>
<dbReference type="Proteomes" id="UP000192578">
    <property type="component" value="Unassembled WGS sequence"/>
</dbReference>
<evidence type="ECO:0000313" key="3">
    <source>
        <dbReference type="Proteomes" id="UP000192578"/>
    </source>
</evidence>
<proteinExistence type="predicted"/>
<organism evidence="2 3">
    <name type="scientific">Hypsibius exemplaris</name>
    <name type="common">Freshwater tardigrade</name>
    <dbReference type="NCBI Taxonomy" id="2072580"/>
    <lineage>
        <taxon>Eukaryota</taxon>
        <taxon>Metazoa</taxon>
        <taxon>Ecdysozoa</taxon>
        <taxon>Tardigrada</taxon>
        <taxon>Eutardigrada</taxon>
        <taxon>Parachela</taxon>
        <taxon>Hypsibioidea</taxon>
        <taxon>Hypsibiidae</taxon>
        <taxon>Hypsibius</taxon>
    </lineage>
</organism>
<feature type="region of interest" description="Disordered" evidence="1">
    <location>
        <begin position="68"/>
        <end position="96"/>
    </location>
</feature>